<evidence type="ECO:0000313" key="4">
    <source>
        <dbReference type="Proteomes" id="UP000281192"/>
    </source>
</evidence>
<name>A0A2N5CW74_9CAUL</name>
<dbReference type="Proteomes" id="UP000281192">
    <property type="component" value="Chromosome"/>
</dbReference>
<organism evidence="2 3">
    <name type="scientific">Caulobacter flavus</name>
    <dbReference type="NCBI Taxonomy" id="1679497"/>
    <lineage>
        <taxon>Bacteria</taxon>
        <taxon>Pseudomonadati</taxon>
        <taxon>Pseudomonadota</taxon>
        <taxon>Alphaproteobacteria</taxon>
        <taxon>Caulobacterales</taxon>
        <taxon>Caulobacteraceae</taxon>
        <taxon>Caulobacter</taxon>
    </lineage>
</organism>
<dbReference type="EMBL" id="CP026100">
    <property type="protein sequence ID" value="AYV44955.1"/>
    <property type="molecule type" value="Genomic_DNA"/>
</dbReference>
<reference evidence="2 3" key="1">
    <citation type="submission" date="2017-12" db="EMBL/GenBank/DDBJ databases">
        <title>The genome sequence of Caulobacter flavus CGMCC1 15093.</title>
        <authorList>
            <person name="Gao J."/>
            <person name="Mao X."/>
            <person name="Sun J."/>
        </authorList>
    </citation>
    <scope>NUCLEOTIDE SEQUENCE [LARGE SCALE GENOMIC DNA]</scope>
    <source>
        <strain evidence="2 3">CGMCC1 15093</strain>
    </source>
</reference>
<gene>
    <name evidence="1" type="ORF">C1707_01050</name>
    <name evidence="2" type="ORF">CFHF_06835</name>
</gene>
<evidence type="ECO:0000313" key="1">
    <source>
        <dbReference type="EMBL" id="AYV44955.1"/>
    </source>
</evidence>
<dbReference type="Proteomes" id="UP000234483">
    <property type="component" value="Unassembled WGS sequence"/>
</dbReference>
<dbReference type="AlphaFoldDB" id="A0A2N5CW74"/>
<dbReference type="EMBL" id="PJRQ01000012">
    <property type="protein sequence ID" value="PLR18040.1"/>
    <property type="molecule type" value="Genomic_DNA"/>
</dbReference>
<accession>A0A2N5CW74</accession>
<dbReference type="RefSeq" id="WP_101712276.1">
    <property type="nucleotide sequence ID" value="NZ_CP026100.1"/>
</dbReference>
<evidence type="ECO:0000313" key="2">
    <source>
        <dbReference type="EMBL" id="PLR18040.1"/>
    </source>
</evidence>
<reference evidence="1 4" key="2">
    <citation type="submission" date="2018-01" db="EMBL/GenBank/DDBJ databases">
        <title>Complete genome sequence of Caulobacter flavus RHGG3.</title>
        <authorList>
            <person name="Yang E."/>
        </authorList>
    </citation>
    <scope>NUCLEOTIDE SEQUENCE [LARGE SCALE GENOMIC DNA]</scope>
    <source>
        <strain evidence="1 4">RHGG3</strain>
    </source>
</reference>
<evidence type="ECO:0000313" key="3">
    <source>
        <dbReference type="Proteomes" id="UP000234483"/>
    </source>
</evidence>
<keyword evidence="4" id="KW-1185">Reference proteome</keyword>
<protein>
    <submittedName>
        <fullName evidence="2">CopG family transcriptional regulator</fullName>
    </submittedName>
</protein>
<sequence>MKAEPSIFDDNDDAAEAAADAEGLADLEAGRTISHEKMKAWLLSWGTPEETPPPKAD</sequence>
<dbReference type="KEGG" id="cfh:C1707_01050"/>
<proteinExistence type="predicted"/>